<dbReference type="RefSeq" id="WP_328236767.1">
    <property type="nucleotide sequence ID" value="NZ_JAROAS010000009.1"/>
</dbReference>
<dbReference type="Pfam" id="PF09683">
    <property type="entry name" value="Lactococcin_972"/>
    <property type="match status" value="1"/>
</dbReference>
<evidence type="ECO:0000313" key="2">
    <source>
        <dbReference type="EMBL" id="MED4127725.1"/>
    </source>
</evidence>
<dbReference type="EMBL" id="JAROAS010000009">
    <property type="protein sequence ID" value="MED4127725.1"/>
    <property type="molecule type" value="Genomic_DNA"/>
</dbReference>
<gene>
    <name evidence="2" type="ORF">P5F74_06230</name>
</gene>
<dbReference type="InterPro" id="IPR006540">
    <property type="entry name" value="Lactococcin_972"/>
</dbReference>
<dbReference type="Proteomes" id="UP001341820">
    <property type="component" value="Unassembled WGS sequence"/>
</dbReference>
<reference evidence="2 3" key="1">
    <citation type="submission" date="2023-03" db="EMBL/GenBank/DDBJ databases">
        <title>Bacillus Genome Sequencing.</title>
        <authorList>
            <person name="Dunlap C."/>
        </authorList>
    </citation>
    <scope>NUCLEOTIDE SEQUENCE [LARGE SCALE GENOMIC DNA]</scope>
    <source>
        <strain evidence="2 3">B-4107</strain>
    </source>
</reference>
<keyword evidence="1" id="KW-0732">Signal</keyword>
<organism evidence="2 3">
    <name type="scientific">Shouchella miscanthi</name>
    <dbReference type="NCBI Taxonomy" id="2598861"/>
    <lineage>
        <taxon>Bacteria</taxon>
        <taxon>Bacillati</taxon>
        <taxon>Bacillota</taxon>
        <taxon>Bacilli</taxon>
        <taxon>Bacillales</taxon>
        <taxon>Bacillaceae</taxon>
        <taxon>Shouchella</taxon>
    </lineage>
</organism>
<protein>
    <submittedName>
        <fullName evidence="2">Lactococcin 972 family bacteriocin</fullName>
    </submittedName>
</protein>
<proteinExistence type="predicted"/>
<comment type="caution">
    <text evidence="2">The sequence shown here is derived from an EMBL/GenBank/DDBJ whole genome shotgun (WGS) entry which is preliminary data.</text>
</comment>
<keyword evidence="3" id="KW-1185">Reference proteome</keyword>
<evidence type="ECO:0000313" key="3">
    <source>
        <dbReference type="Proteomes" id="UP001341820"/>
    </source>
</evidence>
<accession>A0ABU6NKF8</accession>
<evidence type="ECO:0000256" key="1">
    <source>
        <dbReference type="SAM" id="SignalP"/>
    </source>
</evidence>
<name>A0ABU6NKF8_9BACI</name>
<feature type="signal peptide" evidence="1">
    <location>
        <begin position="1"/>
        <end position="29"/>
    </location>
</feature>
<dbReference type="Gene3D" id="2.60.40.2850">
    <property type="match status" value="1"/>
</dbReference>
<feature type="chain" id="PRO_5045412340" evidence="1">
    <location>
        <begin position="30"/>
        <end position="133"/>
    </location>
</feature>
<sequence>MKKNVLKKSTVGAALTSIIVAGGFLSASAEDTPNQSELITEDFGIAESYVSDDPNEISTLATSGNMDGGYWIRGKRNGDAISEYKHYKKEGRASVTNGRGYHDDGGWKAKEKWSRASKDWTFRGINKAYYDNR</sequence>